<comment type="subcellular location">
    <subcellularLocation>
        <location evidence="1">Nucleus</location>
    </subcellularLocation>
</comment>
<dbReference type="InterPro" id="IPR001005">
    <property type="entry name" value="SANT/Myb"/>
</dbReference>
<name>A0A9Q1L8Z2_9SOLA</name>
<dbReference type="Gene3D" id="1.10.10.60">
    <property type="entry name" value="Homeodomain-like"/>
    <property type="match status" value="1"/>
</dbReference>
<dbReference type="InterPro" id="IPR017930">
    <property type="entry name" value="Myb_dom"/>
</dbReference>
<feature type="domain" description="HTH myb-type" evidence="3">
    <location>
        <begin position="1"/>
        <end position="29"/>
    </location>
</feature>
<dbReference type="Pfam" id="PF00249">
    <property type="entry name" value="Myb_DNA-binding"/>
    <property type="match status" value="1"/>
</dbReference>
<keyword evidence="2" id="KW-0539">Nucleus</keyword>
<dbReference type="AlphaFoldDB" id="A0A9Q1L8Z2"/>
<dbReference type="CDD" id="cd00167">
    <property type="entry name" value="SANT"/>
    <property type="match status" value="1"/>
</dbReference>
<dbReference type="OrthoDB" id="2143914at2759"/>
<evidence type="ECO:0000259" key="3">
    <source>
        <dbReference type="PROSITE" id="PS51294"/>
    </source>
</evidence>
<gene>
    <name evidence="4" type="ORF">K7X08_011872</name>
</gene>
<organism evidence="4 5">
    <name type="scientific">Anisodus acutangulus</name>
    <dbReference type="NCBI Taxonomy" id="402998"/>
    <lineage>
        <taxon>Eukaryota</taxon>
        <taxon>Viridiplantae</taxon>
        <taxon>Streptophyta</taxon>
        <taxon>Embryophyta</taxon>
        <taxon>Tracheophyta</taxon>
        <taxon>Spermatophyta</taxon>
        <taxon>Magnoliopsida</taxon>
        <taxon>eudicotyledons</taxon>
        <taxon>Gunneridae</taxon>
        <taxon>Pentapetalae</taxon>
        <taxon>asterids</taxon>
        <taxon>lamiids</taxon>
        <taxon>Solanales</taxon>
        <taxon>Solanaceae</taxon>
        <taxon>Solanoideae</taxon>
        <taxon>Hyoscyameae</taxon>
        <taxon>Anisodus</taxon>
    </lineage>
</organism>
<proteinExistence type="predicted"/>
<dbReference type="Proteomes" id="UP001152561">
    <property type="component" value="Unassembled WGS sequence"/>
</dbReference>
<evidence type="ECO:0000256" key="1">
    <source>
        <dbReference type="ARBA" id="ARBA00004123"/>
    </source>
</evidence>
<sequence>MGSTIARLLHGRTDNDVKNHWNSTLKRRQQNHNPIDVKNIDSPIRRNNINWDEFDPMTTLSLAPPGMGGDRSPEGKTESFPVECWDVIAKEVREYVASSFSGTSSGFP</sequence>
<dbReference type="GO" id="GO:0000976">
    <property type="term" value="F:transcription cis-regulatory region binding"/>
    <property type="evidence" value="ECO:0007669"/>
    <property type="project" value="UniProtKB-ARBA"/>
</dbReference>
<accession>A0A9Q1L8Z2</accession>
<evidence type="ECO:0000313" key="5">
    <source>
        <dbReference type="Proteomes" id="UP001152561"/>
    </source>
</evidence>
<dbReference type="GO" id="GO:0005634">
    <property type="term" value="C:nucleus"/>
    <property type="evidence" value="ECO:0007669"/>
    <property type="project" value="UniProtKB-SubCell"/>
</dbReference>
<protein>
    <recommendedName>
        <fullName evidence="3">HTH myb-type domain-containing protein</fullName>
    </recommendedName>
</protein>
<dbReference type="GO" id="GO:0010597">
    <property type="term" value="P:green leaf volatile biosynthetic process"/>
    <property type="evidence" value="ECO:0007669"/>
    <property type="project" value="UniProtKB-ARBA"/>
</dbReference>
<evidence type="ECO:0000256" key="2">
    <source>
        <dbReference type="ARBA" id="ARBA00023242"/>
    </source>
</evidence>
<dbReference type="PROSITE" id="PS51294">
    <property type="entry name" value="HTH_MYB"/>
    <property type="match status" value="1"/>
</dbReference>
<dbReference type="EMBL" id="JAJAGQ010000020">
    <property type="protein sequence ID" value="KAJ8531949.1"/>
    <property type="molecule type" value="Genomic_DNA"/>
</dbReference>
<comment type="caution">
    <text evidence="4">The sequence shown here is derived from an EMBL/GenBank/DDBJ whole genome shotgun (WGS) entry which is preliminary data.</text>
</comment>
<evidence type="ECO:0000313" key="4">
    <source>
        <dbReference type="EMBL" id="KAJ8531949.1"/>
    </source>
</evidence>
<keyword evidence="5" id="KW-1185">Reference proteome</keyword>
<dbReference type="SUPFAM" id="SSF46689">
    <property type="entry name" value="Homeodomain-like"/>
    <property type="match status" value="1"/>
</dbReference>
<reference evidence="5" key="1">
    <citation type="journal article" date="2023" name="Proc. Natl. Acad. Sci. U.S.A.">
        <title>Genomic and structural basis for evolution of tropane alkaloid biosynthesis.</title>
        <authorList>
            <person name="Wanga Y.-J."/>
            <person name="Taina T."/>
            <person name="Yua J.-Y."/>
            <person name="Lia J."/>
            <person name="Xua B."/>
            <person name="Chenc J."/>
            <person name="D'Auriad J.C."/>
            <person name="Huanga J.-P."/>
            <person name="Huanga S.-X."/>
        </authorList>
    </citation>
    <scope>NUCLEOTIDE SEQUENCE [LARGE SCALE GENOMIC DNA]</scope>
    <source>
        <strain evidence="5">cv. KIB-2019</strain>
    </source>
</reference>
<dbReference type="InterPro" id="IPR009057">
    <property type="entry name" value="Homeodomain-like_sf"/>
</dbReference>